<dbReference type="InterPro" id="IPR036638">
    <property type="entry name" value="HLH_DNA-bd_sf"/>
</dbReference>
<feature type="region of interest" description="Disordered" evidence="1">
    <location>
        <begin position="1"/>
        <end position="60"/>
    </location>
</feature>
<gene>
    <name evidence="2" type="ORF">RHS01_06213</name>
</gene>
<feature type="compositionally biased region" description="Polar residues" evidence="1">
    <location>
        <begin position="24"/>
        <end position="33"/>
    </location>
</feature>
<feature type="region of interest" description="Disordered" evidence="1">
    <location>
        <begin position="183"/>
        <end position="219"/>
    </location>
</feature>
<dbReference type="AlphaFoldDB" id="A0A8H7I9K3"/>
<dbReference type="SUPFAM" id="SSF47459">
    <property type="entry name" value="HLH, helix-loop-helix DNA-binding domain"/>
    <property type="match status" value="1"/>
</dbReference>
<evidence type="ECO:0000256" key="1">
    <source>
        <dbReference type="SAM" id="MobiDB-lite"/>
    </source>
</evidence>
<comment type="caution">
    <text evidence="2">The sequence shown here is derived from an EMBL/GenBank/DDBJ whole genome shotgun (WGS) entry which is preliminary data.</text>
</comment>
<feature type="compositionally biased region" description="Basic and acidic residues" evidence="1">
    <location>
        <begin position="155"/>
        <end position="165"/>
    </location>
</feature>
<feature type="region of interest" description="Disordered" evidence="1">
    <location>
        <begin position="133"/>
        <end position="166"/>
    </location>
</feature>
<protein>
    <submittedName>
        <fullName evidence="2">Helix loop helix domain</fullName>
    </submittedName>
</protein>
<sequence>MALRSDQFPPALSPPTILPPHHNNGGTASASSQPPNLRRRSSTSNSVSSSNNPPGSSLGLHVAESIKGYNNPESSNAKLARNRGTLNLTRSKKRNHIHSEQKRRATIRHGYALLCEEVPSLRMAIAAAEADDVEHAADGEGRRRRRSRARSSATDGERIDGRAGPRSESVVLIKRVAGGRSRRRLTLGANLGGGTGLAPEGVDDDGEEDGEGESDEADN</sequence>
<organism evidence="2 3">
    <name type="scientific">Rhizoctonia solani</name>
    <dbReference type="NCBI Taxonomy" id="456999"/>
    <lineage>
        <taxon>Eukaryota</taxon>
        <taxon>Fungi</taxon>
        <taxon>Dikarya</taxon>
        <taxon>Basidiomycota</taxon>
        <taxon>Agaricomycotina</taxon>
        <taxon>Agaricomycetes</taxon>
        <taxon>Cantharellales</taxon>
        <taxon>Ceratobasidiaceae</taxon>
        <taxon>Rhizoctonia</taxon>
    </lineage>
</organism>
<feature type="compositionally biased region" description="Low complexity" evidence="1">
    <location>
        <begin position="42"/>
        <end position="57"/>
    </location>
</feature>
<evidence type="ECO:0000313" key="2">
    <source>
        <dbReference type="EMBL" id="KAF8754285.1"/>
    </source>
</evidence>
<feature type="compositionally biased region" description="Acidic residues" evidence="1">
    <location>
        <begin position="201"/>
        <end position="219"/>
    </location>
</feature>
<dbReference type="EMBL" id="JACYCF010000011">
    <property type="protein sequence ID" value="KAF8754285.1"/>
    <property type="molecule type" value="Genomic_DNA"/>
</dbReference>
<dbReference type="GO" id="GO:0046983">
    <property type="term" value="F:protein dimerization activity"/>
    <property type="evidence" value="ECO:0007669"/>
    <property type="project" value="InterPro"/>
</dbReference>
<evidence type="ECO:0000313" key="3">
    <source>
        <dbReference type="Proteomes" id="UP000614334"/>
    </source>
</evidence>
<reference evidence="2" key="1">
    <citation type="submission" date="2020-09" db="EMBL/GenBank/DDBJ databases">
        <title>Comparative genome analyses of four rice-infecting Rhizoctonia solani isolates reveal extensive enrichment of homogalacturonan modification genes.</title>
        <authorList>
            <person name="Lee D.-Y."/>
            <person name="Jeon J."/>
            <person name="Kim K.-T."/>
            <person name="Cheong K."/>
            <person name="Song H."/>
            <person name="Choi G."/>
            <person name="Ko J."/>
            <person name="Opiyo S.O."/>
            <person name="Zuo S."/>
            <person name="Madhav S."/>
            <person name="Lee Y.-H."/>
            <person name="Wang G.-L."/>
        </authorList>
    </citation>
    <scope>NUCLEOTIDE SEQUENCE</scope>
    <source>
        <strain evidence="2">AG1-IA B2</strain>
    </source>
</reference>
<name>A0A8H7I9K3_9AGAM</name>
<dbReference type="Proteomes" id="UP000614334">
    <property type="component" value="Unassembled WGS sequence"/>
</dbReference>
<proteinExistence type="predicted"/>
<accession>A0A8H7I9K3</accession>